<dbReference type="EMBL" id="BAABJQ010000001">
    <property type="protein sequence ID" value="GAA5177014.1"/>
    <property type="molecule type" value="Genomic_DNA"/>
</dbReference>
<sequence length="400" mass="40842">MPGRIVLYGATGYTGGLVARSMVASGVRPILAGRDRNRLAALAAQLSLPGDGTALETAVADAEPGPLRDLVGPGDVLVSTAGPFVSVGRAVVRAAADVGAVYLDSTGEPPFIRQVFEEFGPRAEGTGAALLTAFGYDYVPGNLAGALALRAAGPAATAVRVGYFISRNIRGASSAGTRASVVGLLLEPGYALRGGRVVTERTAAHVTSFEVDGDTRQGFSIGSSEHFALPRLRPATSGSGWVAAPGAGLVATPASGRERDGMPEPLTDVGVYLGWFGRATRLVQYGFALAGSVERVPGLRQALNSQVRRLQRGRGEPSTAARIRSDVVAVASDASGGPLATVRLSGADPYSFTGRILAWAACEAATRGVRSAGALGPVEAFGLDLLEGACADAGFRRAPD</sequence>
<feature type="domain" description="Saccharopine dehydrogenase NADP binding" evidence="1">
    <location>
        <begin position="5"/>
        <end position="106"/>
    </location>
</feature>
<dbReference type="PANTHER" id="PTHR43781">
    <property type="entry name" value="SACCHAROPINE DEHYDROGENASE"/>
    <property type="match status" value="1"/>
</dbReference>
<comment type="caution">
    <text evidence="2">The sequence shown here is derived from an EMBL/GenBank/DDBJ whole genome shotgun (WGS) entry which is preliminary data.</text>
</comment>
<protein>
    <recommendedName>
        <fullName evidence="1">Saccharopine dehydrogenase NADP binding domain-containing protein</fullName>
    </recommendedName>
</protein>
<dbReference type="InterPro" id="IPR005097">
    <property type="entry name" value="Sacchrp_dh_NADP-bd"/>
</dbReference>
<dbReference type="Pfam" id="PF03435">
    <property type="entry name" value="Sacchrp_dh_NADP"/>
    <property type="match status" value="1"/>
</dbReference>
<dbReference type="RefSeq" id="WP_345624999.1">
    <property type="nucleotide sequence ID" value="NZ_BAABJQ010000001.1"/>
</dbReference>
<organism evidence="2 3">
    <name type="scientific">Rugosimonospora acidiphila</name>
    <dbReference type="NCBI Taxonomy" id="556531"/>
    <lineage>
        <taxon>Bacteria</taxon>
        <taxon>Bacillati</taxon>
        <taxon>Actinomycetota</taxon>
        <taxon>Actinomycetes</taxon>
        <taxon>Micromonosporales</taxon>
        <taxon>Micromonosporaceae</taxon>
        <taxon>Rugosimonospora</taxon>
    </lineage>
</organism>
<reference evidence="3" key="1">
    <citation type="journal article" date="2019" name="Int. J. Syst. Evol. Microbiol.">
        <title>The Global Catalogue of Microorganisms (GCM) 10K type strain sequencing project: providing services to taxonomists for standard genome sequencing and annotation.</title>
        <authorList>
            <consortium name="The Broad Institute Genomics Platform"/>
            <consortium name="The Broad Institute Genome Sequencing Center for Infectious Disease"/>
            <person name="Wu L."/>
            <person name="Ma J."/>
        </authorList>
    </citation>
    <scope>NUCLEOTIDE SEQUENCE [LARGE SCALE GENOMIC DNA]</scope>
    <source>
        <strain evidence="3">JCM 18304</strain>
    </source>
</reference>
<evidence type="ECO:0000313" key="2">
    <source>
        <dbReference type="EMBL" id="GAA5177014.1"/>
    </source>
</evidence>
<dbReference type="SUPFAM" id="SSF51735">
    <property type="entry name" value="NAD(P)-binding Rossmann-fold domains"/>
    <property type="match status" value="1"/>
</dbReference>
<dbReference type="Proteomes" id="UP001501570">
    <property type="component" value="Unassembled WGS sequence"/>
</dbReference>
<evidence type="ECO:0000313" key="3">
    <source>
        <dbReference type="Proteomes" id="UP001501570"/>
    </source>
</evidence>
<dbReference type="Gene3D" id="3.40.50.720">
    <property type="entry name" value="NAD(P)-binding Rossmann-like Domain"/>
    <property type="match status" value="1"/>
</dbReference>
<dbReference type="InterPro" id="IPR036291">
    <property type="entry name" value="NAD(P)-bd_dom_sf"/>
</dbReference>
<dbReference type="PANTHER" id="PTHR43781:SF1">
    <property type="entry name" value="SACCHAROPINE DEHYDROGENASE"/>
    <property type="match status" value="1"/>
</dbReference>
<gene>
    <name evidence="2" type="ORF">GCM10023322_00600</name>
</gene>
<name>A0ABP9RFW4_9ACTN</name>
<proteinExistence type="predicted"/>
<accession>A0ABP9RFW4</accession>
<keyword evidence="3" id="KW-1185">Reference proteome</keyword>
<evidence type="ECO:0000259" key="1">
    <source>
        <dbReference type="Pfam" id="PF03435"/>
    </source>
</evidence>